<feature type="compositionally biased region" description="Pro residues" evidence="5">
    <location>
        <begin position="747"/>
        <end position="756"/>
    </location>
</feature>
<dbReference type="SUPFAM" id="SSF52540">
    <property type="entry name" value="P-loop containing nucleoside triphosphate hydrolases"/>
    <property type="match status" value="2"/>
</dbReference>
<protein>
    <submittedName>
        <fullName evidence="9">AAA family ATPase</fullName>
    </submittedName>
</protein>
<dbReference type="Pfam" id="PF02359">
    <property type="entry name" value="CDC48_N"/>
    <property type="match status" value="1"/>
</dbReference>
<evidence type="ECO:0000259" key="8">
    <source>
        <dbReference type="SMART" id="SM01073"/>
    </source>
</evidence>
<dbReference type="Proteomes" id="UP000466794">
    <property type="component" value="Unassembled WGS sequence"/>
</dbReference>
<dbReference type="InterPro" id="IPR009010">
    <property type="entry name" value="Asp_de-COase-like_dom_sf"/>
</dbReference>
<evidence type="ECO:0000256" key="5">
    <source>
        <dbReference type="SAM" id="MobiDB-lite"/>
    </source>
</evidence>
<dbReference type="Pfam" id="PF17862">
    <property type="entry name" value="AAA_lid_3"/>
    <property type="match status" value="1"/>
</dbReference>
<dbReference type="EMBL" id="WRPP01000004">
    <property type="protein sequence ID" value="MVU80263.1"/>
    <property type="molecule type" value="Genomic_DNA"/>
</dbReference>
<dbReference type="SMART" id="SM01073">
    <property type="entry name" value="CDC48_N"/>
    <property type="match status" value="1"/>
</dbReference>
<dbReference type="AlphaFoldDB" id="A0A7K1V0V1"/>
<dbReference type="PANTHER" id="PTHR23077:SF171">
    <property type="entry name" value="NUCLEAR VALOSIN-CONTAINING PROTEIN-LIKE"/>
    <property type="match status" value="1"/>
</dbReference>
<evidence type="ECO:0000259" key="6">
    <source>
        <dbReference type="SMART" id="SM00382"/>
    </source>
</evidence>
<keyword evidence="10" id="KW-1185">Reference proteome</keyword>
<dbReference type="InterPro" id="IPR003593">
    <property type="entry name" value="AAA+_ATPase"/>
</dbReference>
<accession>A0A7K1V0V1</accession>
<dbReference type="InterPro" id="IPR050168">
    <property type="entry name" value="AAA_ATPase_domain"/>
</dbReference>
<dbReference type="Gene3D" id="3.40.50.300">
    <property type="entry name" value="P-loop containing nucleotide triphosphate hydrolases"/>
    <property type="match status" value="2"/>
</dbReference>
<dbReference type="RefSeq" id="WP_328602227.1">
    <property type="nucleotide sequence ID" value="NZ_WRPP01000004.1"/>
</dbReference>
<evidence type="ECO:0000256" key="4">
    <source>
        <dbReference type="RuleBase" id="RU003651"/>
    </source>
</evidence>
<keyword evidence="1" id="KW-0677">Repeat</keyword>
<dbReference type="Gene3D" id="2.40.40.20">
    <property type="match status" value="1"/>
</dbReference>
<evidence type="ECO:0000259" key="7">
    <source>
        <dbReference type="SMART" id="SM01072"/>
    </source>
</evidence>
<dbReference type="Pfam" id="PF00004">
    <property type="entry name" value="AAA"/>
    <property type="match status" value="2"/>
</dbReference>
<evidence type="ECO:0000256" key="1">
    <source>
        <dbReference type="ARBA" id="ARBA00022737"/>
    </source>
</evidence>
<feature type="domain" description="CDC48" evidence="7">
    <location>
        <begin position="108"/>
        <end position="190"/>
    </location>
</feature>
<dbReference type="InterPro" id="IPR027417">
    <property type="entry name" value="P-loop_NTPase"/>
</dbReference>
<dbReference type="GO" id="GO:0005524">
    <property type="term" value="F:ATP binding"/>
    <property type="evidence" value="ECO:0007669"/>
    <property type="project" value="UniProtKB-KW"/>
</dbReference>
<comment type="caution">
    <text evidence="9">The sequence shown here is derived from an EMBL/GenBank/DDBJ whole genome shotgun (WGS) entry which is preliminary data.</text>
</comment>
<reference evidence="9 10" key="1">
    <citation type="submission" date="2019-12" db="EMBL/GenBank/DDBJ databases">
        <title>Nocardia sp. nov. ET3-3 isolated from soil.</title>
        <authorList>
            <person name="Kanchanasin P."/>
            <person name="Tanasupawat S."/>
            <person name="Yuki M."/>
            <person name="Kudo T."/>
        </authorList>
    </citation>
    <scope>NUCLEOTIDE SEQUENCE [LARGE SCALE GENOMIC DNA]</scope>
    <source>
        <strain evidence="9 10">ET3-3</strain>
    </source>
</reference>
<dbReference type="InterPro" id="IPR041569">
    <property type="entry name" value="AAA_lid_3"/>
</dbReference>
<dbReference type="GO" id="GO:0005737">
    <property type="term" value="C:cytoplasm"/>
    <property type="evidence" value="ECO:0007669"/>
    <property type="project" value="UniProtKB-ARBA"/>
</dbReference>
<dbReference type="SMART" id="SM00382">
    <property type="entry name" value="AAA"/>
    <property type="match status" value="2"/>
</dbReference>
<evidence type="ECO:0000313" key="10">
    <source>
        <dbReference type="Proteomes" id="UP000466794"/>
    </source>
</evidence>
<evidence type="ECO:0000256" key="2">
    <source>
        <dbReference type="ARBA" id="ARBA00022741"/>
    </source>
</evidence>
<dbReference type="InterPro" id="IPR003338">
    <property type="entry name" value="CDC4_N-term_subdom"/>
</dbReference>
<dbReference type="InterPro" id="IPR003959">
    <property type="entry name" value="ATPase_AAA_core"/>
</dbReference>
<organism evidence="9 10">
    <name type="scientific">Nocardia terrae</name>
    <dbReference type="NCBI Taxonomy" id="2675851"/>
    <lineage>
        <taxon>Bacteria</taxon>
        <taxon>Bacillati</taxon>
        <taxon>Actinomycetota</taxon>
        <taxon>Actinomycetes</taxon>
        <taxon>Mycobacteriales</taxon>
        <taxon>Nocardiaceae</taxon>
        <taxon>Nocardia</taxon>
    </lineage>
</organism>
<dbReference type="SUPFAM" id="SSF50692">
    <property type="entry name" value="ADC-like"/>
    <property type="match status" value="1"/>
</dbReference>
<dbReference type="Gene3D" id="1.10.8.60">
    <property type="match status" value="2"/>
</dbReference>
<feature type="domain" description="CDC48 N-terminal subdomain" evidence="8">
    <location>
        <begin position="5"/>
        <end position="92"/>
    </location>
</feature>
<feature type="region of interest" description="Disordered" evidence="5">
    <location>
        <begin position="736"/>
        <end position="756"/>
    </location>
</feature>
<dbReference type="CDD" id="cd19511">
    <property type="entry name" value="RecA-like_CDC48_r2-like"/>
    <property type="match status" value="1"/>
</dbReference>
<gene>
    <name evidence="9" type="ORF">GPX89_23825</name>
</gene>
<feature type="domain" description="AAA+ ATPase" evidence="6">
    <location>
        <begin position="258"/>
        <end position="385"/>
    </location>
</feature>
<evidence type="ECO:0000313" key="9">
    <source>
        <dbReference type="EMBL" id="MVU80263.1"/>
    </source>
</evidence>
<proteinExistence type="inferred from homology"/>
<dbReference type="GO" id="GO:0016887">
    <property type="term" value="F:ATP hydrolysis activity"/>
    <property type="evidence" value="ECO:0007669"/>
    <property type="project" value="InterPro"/>
</dbReference>
<sequence>MPEQKLTARLNSSGGDARWGLVRLHPEALMALGLRPGDGVTLIGGRRTTAIVGSFKPTHKFAPTVALLDEVILSNANVSDGGGVTIARATESDARRVAVTGSDLAMATIPEKTLRQALLGKIVTVGDTVTLLPRDLLPSDNPSVARKALKGLGIAWTAEVLRVVATDPHPGPVTIRPSTAVTRGAPIDATDTPHDLLDDAPLSAPLGVAPQQPVTTAPSSAVAVADLAGVQAQAAKLTEWLSLALDEPKLLNALGASSRLGVLITGPAGVGKATLARAVSGDRLLVEMDGPSIGATAAGDRLCAVSNTIGDIVSGEKVILLITDIDALLPSEAEPVAAMILDQLRRAVALTNVAVLATTSNPVGIDARLRSPELFDREVSLPLPTAGVRTALLEQLLRRAPTDGLKLDEIGLRTPGFVVSDLAALVREAALRAAARAVRERQGTNRTVDPVLLQEDLTGALEVIRPLSRSSSEELLIGNLSLDDVGDMEDTKEALTEAVLWPLKHPDSFQRLGIRPPRGVLLYGPPGCGKTFLVRALAGSGHLSVHAVKGAELLDKWVGASERAVRELFQRARDSAPSLIFLDEVDALAPQRGQSQDSGVTDRVVAALLTELDGVEPLRDVVVVAATNRPDLIDSALTRPGRLDKLVFVPPPDAEGRAEVLKAAAKGVPLAKNVNLRRLADDLDGFSAADCAALLREAALAAMRRDVDAGQVTAEDVAIARNAVRPSLDPVQVEQLRRFAAKRDKPGPPGDPSGYV</sequence>
<name>A0A7K1V0V1_9NOCA</name>
<keyword evidence="3 4" id="KW-0067">ATP-binding</keyword>
<feature type="domain" description="AAA+ ATPase" evidence="6">
    <location>
        <begin position="516"/>
        <end position="653"/>
    </location>
</feature>
<feature type="compositionally biased region" description="Basic and acidic residues" evidence="5">
    <location>
        <begin position="736"/>
        <end position="746"/>
    </location>
</feature>
<dbReference type="PANTHER" id="PTHR23077">
    <property type="entry name" value="AAA-FAMILY ATPASE"/>
    <property type="match status" value="1"/>
</dbReference>
<comment type="similarity">
    <text evidence="4">Belongs to the AAA ATPase family.</text>
</comment>
<keyword evidence="2 4" id="KW-0547">Nucleotide-binding</keyword>
<dbReference type="FunFam" id="3.40.50.300:FF:000018">
    <property type="entry name" value="Cell division control 48"/>
    <property type="match status" value="1"/>
</dbReference>
<evidence type="ECO:0000256" key="3">
    <source>
        <dbReference type="ARBA" id="ARBA00022840"/>
    </source>
</evidence>
<dbReference type="InterPro" id="IPR004201">
    <property type="entry name" value="Cdc48_dom2"/>
</dbReference>
<dbReference type="PROSITE" id="PS00674">
    <property type="entry name" value="AAA"/>
    <property type="match status" value="1"/>
</dbReference>
<dbReference type="SMART" id="SM01072">
    <property type="entry name" value="CDC48_2"/>
    <property type="match status" value="1"/>
</dbReference>
<dbReference type="InterPro" id="IPR003960">
    <property type="entry name" value="ATPase_AAA_CS"/>
</dbReference>